<evidence type="ECO:0000313" key="1">
    <source>
        <dbReference type="EMBL" id="GGF21607.1"/>
    </source>
</evidence>
<gene>
    <name evidence="1" type="ORF">GCM10011518_33480</name>
</gene>
<comment type="caution">
    <text evidence="1">The sequence shown here is derived from an EMBL/GenBank/DDBJ whole genome shotgun (WGS) entry which is preliminary data.</text>
</comment>
<sequence length="49" mass="5922">MGWKIAGIENAEIKKCSEGMLHSSNRDFYLGIYKRYIRFRNELREERVI</sequence>
<dbReference type="RefSeq" id="WP_188726556.1">
    <property type="nucleotide sequence ID" value="NZ_BMKP01000008.1"/>
</dbReference>
<evidence type="ECO:0000313" key="2">
    <source>
        <dbReference type="Proteomes" id="UP000655016"/>
    </source>
</evidence>
<reference evidence="2" key="1">
    <citation type="journal article" date="2019" name="Int. J. Syst. Evol. Microbiol.">
        <title>The Global Catalogue of Microorganisms (GCM) 10K type strain sequencing project: providing services to taxonomists for standard genome sequencing and annotation.</title>
        <authorList>
            <consortium name="The Broad Institute Genomics Platform"/>
            <consortium name="The Broad Institute Genome Sequencing Center for Infectious Disease"/>
            <person name="Wu L."/>
            <person name="Ma J."/>
        </authorList>
    </citation>
    <scope>NUCLEOTIDE SEQUENCE [LARGE SCALE GENOMIC DNA]</scope>
    <source>
        <strain evidence="2">CGMCC 1.16060</strain>
    </source>
</reference>
<keyword evidence="2" id="KW-1185">Reference proteome</keyword>
<proteinExistence type="predicted"/>
<dbReference type="EMBL" id="BMKP01000008">
    <property type="protein sequence ID" value="GGF21607.1"/>
    <property type="molecule type" value="Genomic_DNA"/>
</dbReference>
<name>A0ABQ1ULF5_9FLAO</name>
<dbReference type="Proteomes" id="UP000655016">
    <property type="component" value="Unassembled WGS sequence"/>
</dbReference>
<organism evidence="1 2">
    <name type="scientific">Flavobacterium limi</name>
    <dbReference type="NCBI Taxonomy" id="2045105"/>
    <lineage>
        <taxon>Bacteria</taxon>
        <taxon>Pseudomonadati</taxon>
        <taxon>Bacteroidota</taxon>
        <taxon>Flavobacteriia</taxon>
        <taxon>Flavobacteriales</taxon>
        <taxon>Flavobacteriaceae</taxon>
        <taxon>Flavobacterium</taxon>
    </lineage>
</organism>
<accession>A0ABQ1ULF5</accession>
<protein>
    <submittedName>
        <fullName evidence="1">Uncharacterized protein</fullName>
    </submittedName>
</protein>